<dbReference type="Proteomes" id="UP001274896">
    <property type="component" value="Unassembled WGS sequence"/>
</dbReference>
<protein>
    <submittedName>
        <fullName evidence="1">Uncharacterized protein</fullName>
    </submittedName>
</protein>
<keyword evidence="2" id="KW-1185">Reference proteome</keyword>
<reference evidence="1" key="1">
    <citation type="submission" date="2023-06" db="EMBL/GenBank/DDBJ databases">
        <title>Male Hemibagrus guttatus genome.</title>
        <authorList>
            <person name="Bian C."/>
        </authorList>
    </citation>
    <scope>NUCLEOTIDE SEQUENCE</scope>
    <source>
        <strain evidence="1">Male_cb2023</strain>
        <tissue evidence="1">Muscle</tissue>
    </source>
</reference>
<name>A0AAE0R426_9TELE</name>
<evidence type="ECO:0000313" key="1">
    <source>
        <dbReference type="EMBL" id="KAK3543219.1"/>
    </source>
</evidence>
<evidence type="ECO:0000313" key="2">
    <source>
        <dbReference type="Proteomes" id="UP001274896"/>
    </source>
</evidence>
<proteinExistence type="predicted"/>
<comment type="caution">
    <text evidence="1">The sequence shown here is derived from an EMBL/GenBank/DDBJ whole genome shotgun (WGS) entry which is preliminary data.</text>
</comment>
<accession>A0AAE0R426</accession>
<sequence>MDSTRSVKMCCGIWHQDVSSRSFKSSLLEALQEPRLKEGVMSGTAGQFPARPGEGAVRSLGIRGTGWEWFASYLDGRSYQAEVRKQRFCEIGQCSELGNLTSQHVDVPFDLCVNTFPLESAQLCGRVSVGPWKKNIDSFRQLNGKLFSYLAFLNTTVLGN</sequence>
<gene>
    <name evidence="1" type="ORF">QTP70_013688</name>
</gene>
<dbReference type="EMBL" id="JAUCMX010000006">
    <property type="protein sequence ID" value="KAK3543219.1"/>
    <property type="molecule type" value="Genomic_DNA"/>
</dbReference>
<dbReference type="AlphaFoldDB" id="A0AAE0R426"/>
<organism evidence="1 2">
    <name type="scientific">Hemibagrus guttatus</name>
    <dbReference type="NCBI Taxonomy" id="175788"/>
    <lineage>
        <taxon>Eukaryota</taxon>
        <taxon>Metazoa</taxon>
        <taxon>Chordata</taxon>
        <taxon>Craniata</taxon>
        <taxon>Vertebrata</taxon>
        <taxon>Euteleostomi</taxon>
        <taxon>Actinopterygii</taxon>
        <taxon>Neopterygii</taxon>
        <taxon>Teleostei</taxon>
        <taxon>Ostariophysi</taxon>
        <taxon>Siluriformes</taxon>
        <taxon>Bagridae</taxon>
        <taxon>Hemibagrus</taxon>
    </lineage>
</organism>